<dbReference type="GO" id="GO:0008270">
    <property type="term" value="F:zinc ion binding"/>
    <property type="evidence" value="ECO:0007669"/>
    <property type="project" value="InterPro"/>
</dbReference>
<evidence type="ECO:0000256" key="2">
    <source>
        <dbReference type="PIRSR" id="PIRSR001359-3"/>
    </source>
</evidence>
<reference evidence="3 4" key="1">
    <citation type="submission" date="2018-11" db="EMBL/GenBank/DDBJ databases">
        <authorList>
            <person name="Li F."/>
        </authorList>
    </citation>
    <scope>NUCLEOTIDE SEQUENCE [LARGE SCALE GENOMIC DNA]</scope>
    <source>
        <strain evidence="3 4">KIS18-7</strain>
    </source>
</reference>
<dbReference type="InterPro" id="IPR050246">
    <property type="entry name" value="Class_II_FBP_aldolase"/>
</dbReference>
<dbReference type="OrthoDB" id="9803995at2"/>
<dbReference type="InterPro" id="IPR013785">
    <property type="entry name" value="Aldolase_TIM"/>
</dbReference>
<feature type="binding site" evidence="2">
    <location>
        <position position="88"/>
    </location>
    <ligand>
        <name>Zn(2+)</name>
        <dbReference type="ChEBI" id="CHEBI:29105"/>
        <label>1</label>
        <note>catalytic</note>
    </ligand>
</feature>
<dbReference type="PIRSF" id="PIRSF001359">
    <property type="entry name" value="F_bP_aldolase_II"/>
    <property type="match status" value="1"/>
</dbReference>
<proteinExistence type="predicted"/>
<evidence type="ECO:0000256" key="1">
    <source>
        <dbReference type="PIRSR" id="PIRSR001359-1"/>
    </source>
</evidence>
<evidence type="ECO:0000313" key="3">
    <source>
        <dbReference type="EMBL" id="RNL78473.1"/>
    </source>
</evidence>
<comment type="caution">
    <text evidence="3">The sequence shown here is derived from an EMBL/GenBank/DDBJ whole genome shotgun (WGS) entry which is preliminary data.</text>
</comment>
<dbReference type="EMBL" id="RJSG01000002">
    <property type="protein sequence ID" value="RNL78473.1"/>
    <property type="molecule type" value="Genomic_DNA"/>
</dbReference>
<comment type="cofactor">
    <cofactor evidence="2">
        <name>Zn(2+)</name>
        <dbReference type="ChEBI" id="CHEBI:29105"/>
    </cofactor>
    <text evidence="2">Binds 2 Zn(2+) ions per subunit. One is catalytic and the other provides a structural contribution.</text>
</comment>
<dbReference type="AlphaFoldDB" id="A0A3N0DSV1"/>
<feature type="binding site" evidence="2">
    <location>
        <position position="114"/>
    </location>
    <ligand>
        <name>Zn(2+)</name>
        <dbReference type="ChEBI" id="CHEBI:29105"/>
        <label>2</label>
    </ligand>
</feature>
<evidence type="ECO:0008006" key="5">
    <source>
        <dbReference type="Google" id="ProtNLM"/>
    </source>
</evidence>
<dbReference type="GO" id="GO:0016832">
    <property type="term" value="F:aldehyde-lyase activity"/>
    <property type="evidence" value="ECO:0007669"/>
    <property type="project" value="InterPro"/>
</dbReference>
<keyword evidence="2" id="KW-0479">Metal-binding</keyword>
<dbReference type="SUPFAM" id="SSF51569">
    <property type="entry name" value="Aldolase"/>
    <property type="match status" value="1"/>
</dbReference>
<feature type="binding site" evidence="2">
    <location>
        <position position="213"/>
    </location>
    <ligand>
        <name>Zn(2+)</name>
        <dbReference type="ChEBI" id="CHEBI:29105"/>
        <label>1</label>
        <note>catalytic</note>
    </ligand>
</feature>
<organism evidence="3 4">
    <name type="scientific">Nocardioides marmorisolisilvae</name>
    <dbReference type="NCBI Taxonomy" id="1542737"/>
    <lineage>
        <taxon>Bacteria</taxon>
        <taxon>Bacillati</taxon>
        <taxon>Actinomycetota</taxon>
        <taxon>Actinomycetes</taxon>
        <taxon>Propionibacteriales</taxon>
        <taxon>Nocardioidaceae</taxon>
        <taxon>Nocardioides</taxon>
    </lineage>
</organism>
<name>A0A3N0DSV1_9ACTN</name>
<accession>A0A3N0DSV1</accession>
<dbReference type="InterPro" id="IPR000771">
    <property type="entry name" value="FBA_II"/>
</dbReference>
<dbReference type="Pfam" id="PF01116">
    <property type="entry name" value="F_bP_aldolase"/>
    <property type="match status" value="1"/>
</dbReference>
<evidence type="ECO:0000313" key="4">
    <source>
        <dbReference type="Proteomes" id="UP000277094"/>
    </source>
</evidence>
<protein>
    <recommendedName>
        <fullName evidence="5">Class II fructose-bisphosphate aldolase</fullName>
    </recommendedName>
</protein>
<dbReference type="Proteomes" id="UP000277094">
    <property type="component" value="Unassembled WGS sequence"/>
</dbReference>
<feature type="active site" description="Proton donor" evidence="1">
    <location>
        <position position="87"/>
    </location>
</feature>
<feature type="binding site" evidence="2">
    <location>
        <position position="182"/>
    </location>
    <ligand>
        <name>Zn(2+)</name>
        <dbReference type="ChEBI" id="CHEBI:29105"/>
        <label>1</label>
        <note>catalytic</note>
    </ligand>
</feature>
<gene>
    <name evidence="3" type="ORF">EFL95_05095</name>
</gene>
<sequence length="289" mass="30627">MGLFVVSLAAVASKSDLLAGFVRHSSVHFSANDLVDARALLSAARKHPGSVGMLLSKRGISYTGARFWSAISGVLKSEVPDLAITVDHVSSSADLEDVLGHRDFVGTVDIVMIDGSERGVEENIDWIRSAKRLLPAHVLVEGAIGLVGESPFTSSLTSADEVEMFVELSGCDLLGVSVNNFHLRSAPDTVLPSLDVDRIALLHAVSPVPLTLHGADFRTDLELHAAAAAGAAKINIGPEYRTAYSSLLAKAEFDGDDFRDPMAWVSGNLGDWVVERVEAITAGLDGSVR</sequence>
<keyword evidence="4" id="KW-1185">Reference proteome</keyword>
<dbReference type="PANTHER" id="PTHR30304:SF0">
    <property type="entry name" value="D-TAGATOSE-1,6-BISPHOSPHATE ALDOLASE SUBUNIT GATY-RELATED"/>
    <property type="match status" value="1"/>
</dbReference>
<dbReference type="GO" id="GO:0005975">
    <property type="term" value="P:carbohydrate metabolic process"/>
    <property type="evidence" value="ECO:0007669"/>
    <property type="project" value="InterPro"/>
</dbReference>
<keyword evidence="2" id="KW-0862">Zinc</keyword>
<dbReference type="PANTHER" id="PTHR30304">
    <property type="entry name" value="D-TAGATOSE-1,6-BISPHOSPHATE ALDOLASE"/>
    <property type="match status" value="1"/>
</dbReference>
<dbReference type="Gene3D" id="3.20.20.70">
    <property type="entry name" value="Aldolase class I"/>
    <property type="match status" value="1"/>
</dbReference>